<evidence type="ECO:0000256" key="3">
    <source>
        <dbReference type="ARBA" id="ARBA00015139"/>
    </source>
</evidence>
<dbReference type="Proteomes" id="UP000053611">
    <property type="component" value="Unassembled WGS sequence"/>
</dbReference>
<dbReference type="InterPro" id="IPR021151">
    <property type="entry name" value="GINS_A"/>
</dbReference>
<feature type="domain" description="DNA replication complex GINS protein PSF2 N-terminal" evidence="9">
    <location>
        <begin position="12"/>
        <end position="71"/>
    </location>
</feature>
<evidence type="ECO:0000256" key="2">
    <source>
        <dbReference type="ARBA" id="ARBA00010565"/>
    </source>
</evidence>
<dbReference type="STRING" id="879819.A0A0J0XL97"/>
<dbReference type="GO" id="GO:0006260">
    <property type="term" value="P:DNA replication"/>
    <property type="evidence" value="ECO:0007669"/>
    <property type="project" value="UniProtKB-KW"/>
</dbReference>
<evidence type="ECO:0000256" key="4">
    <source>
        <dbReference type="ARBA" id="ARBA00022705"/>
    </source>
</evidence>
<evidence type="ECO:0000256" key="5">
    <source>
        <dbReference type="ARBA" id="ARBA00022829"/>
    </source>
</evidence>
<evidence type="ECO:0000313" key="10">
    <source>
        <dbReference type="EMBL" id="KLT41866.1"/>
    </source>
</evidence>
<dbReference type="PIRSF" id="PIRSF028998">
    <property type="entry name" value="GINS_Psf2_subgr"/>
    <property type="match status" value="1"/>
</dbReference>
<dbReference type="GO" id="GO:0007059">
    <property type="term" value="P:chromosome segregation"/>
    <property type="evidence" value="ECO:0007669"/>
    <property type="project" value="UniProtKB-KW"/>
</dbReference>
<dbReference type="SUPFAM" id="SSF158573">
    <property type="entry name" value="GINS helical bundle-like"/>
    <property type="match status" value="1"/>
</dbReference>
<name>A0A0J0XL97_9TREE</name>
<dbReference type="GO" id="GO:0000811">
    <property type="term" value="C:GINS complex"/>
    <property type="evidence" value="ECO:0007669"/>
    <property type="project" value="TreeGrafter"/>
</dbReference>
<dbReference type="Pfam" id="PF05916">
    <property type="entry name" value="Sld5"/>
    <property type="match status" value="1"/>
</dbReference>
<keyword evidence="6 7" id="KW-0539">Nucleus</keyword>
<comment type="subcellular location">
    <subcellularLocation>
        <location evidence="1 7">Nucleus</location>
    </subcellularLocation>
</comment>
<keyword evidence="5" id="KW-0159">Chromosome partition</keyword>
<keyword evidence="11" id="KW-1185">Reference proteome</keyword>
<evidence type="ECO:0000259" key="8">
    <source>
        <dbReference type="Pfam" id="PF05916"/>
    </source>
</evidence>
<organism evidence="10 11">
    <name type="scientific">Cutaneotrichosporon oleaginosum</name>
    <dbReference type="NCBI Taxonomy" id="879819"/>
    <lineage>
        <taxon>Eukaryota</taxon>
        <taxon>Fungi</taxon>
        <taxon>Dikarya</taxon>
        <taxon>Basidiomycota</taxon>
        <taxon>Agaricomycotina</taxon>
        <taxon>Tremellomycetes</taxon>
        <taxon>Trichosporonales</taxon>
        <taxon>Trichosporonaceae</taxon>
        <taxon>Cutaneotrichosporon</taxon>
    </lineage>
</organism>
<dbReference type="FunFam" id="3.40.5.50:FF:000001">
    <property type="entry name" value="DNA replication complex GINS protein PSF2"/>
    <property type="match status" value="1"/>
</dbReference>
<comment type="similarity">
    <text evidence="2 7">Belongs to the GINS2/PSF2 family.</text>
</comment>
<protein>
    <recommendedName>
        <fullName evidence="3 7">DNA replication complex GINS protein PSF2</fullName>
    </recommendedName>
</protein>
<evidence type="ECO:0000313" key="11">
    <source>
        <dbReference type="Proteomes" id="UP000053611"/>
    </source>
</evidence>
<dbReference type="PANTHER" id="PTHR12772:SF0">
    <property type="entry name" value="DNA REPLICATION COMPLEX GINS PROTEIN PSF2"/>
    <property type="match status" value="1"/>
</dbReference>
<dbReference type="InterPro" id="IPR036224">
    <property type="entry name" value="GINS_bundle-like_dom_sf"/>
</dbReference>
<dbReference type="OrthoDB" id="1938138at2759"/>
<evidence type="ECO:0000256" key="1">
    <source>
        <dbReference type="ARBA" id="ARBA00004123"/>
    </source>
</evidence>
<dbReference type="Pfam" id="PF25005">
    <property type="entry name" value="PSF2_N"/>
    <property type="match status" value="1"/>
</dbReference>
<dbReference type="RefSeq" id="XP_018278357.1">
    <property type="nucleotide sequence ID" value="XM_018423390.1"/>
</dbReference>
<dbReference type="InterPro" id="IPR056784">
    <property type="entry name" value="PSF2_N"/>
</dbReference>
<reference evidence="10 11" key="1">
    <citation type="submission" date="2015-03" db="EMBL/GenBank/DDBJ databases">
        <title>Genomics and transcriptomics of the oil-accumulating basidiomycete yeast T. oleaginosus allow insights into substrate utilization and the diverse evolutionary trajectories of mating systems in fungi.</title>
        <authorList>
            <consortium name="DOE Joint Genome Institute"/>
            <person name="Kourist R."/>
            <person name="Kracht O."/>
            <person name="Bracharz F."/>
            <person name="Lipzen A."/>
            <person name="Nolan M."/>
            <person name="Ohm R."/>
            <person name="Grigoriev I."/>
            <person name="Sun S."/>
            <person name="Heitman J."/>
            <person name="Bruck T."/>
            <person name="Nowrousian M."/>
        </authorList>
    </citation>
    <scope>NUCLEOTIDE SEQUENCE [LARGE SCALE GENOMIC DNA]</scope>
    <source>
        <strain evidence="10 11">IBC0246</strain>
    </source>
</reference>
<evidence type="ECO:0000256" key="6">
    <source>
        <dbReference type="ARBA" id="ARBA00023242"/>
    </source>
</evidence>
<comment type="subunit">
    <text evidence="7">Component of the GINS complex.</text>
</comment>
<dbReference type="CDD" id="cd11712">
    <property type="entry name" value="GINS_A_psf2"/>
    <property type="match status" value="1"/>
</dbReference>
<dbReference type="InterPro" id="IPR007257">
    <property type="entry name" value="GINS_Psf2"/>
</dbReference>
<dbReference type="GeneID" id="28983993"/>
<dbReference type="Gene3D" id="1.20.58.1020">
    <property type="match status" value="1"/>
</dbReference>
<evidence type="ECO:0000256" key="7">
    <source>
        <dbReference type="PIRNR" id="PIRNR028998"/>
    </source>
</evidence>
<dbReference type="AlphaFoldDB" id="A0A0J0XL97"/>
<dbReference type="CDD" id="cd21694">
    <property type="entry name" value="GINS_B_Psf2"/>
    <property type="match status" value="1"/>
</dbReference>
<evidence type="ECO:0000259" key="9">
    <source>
        <dbReference type="Pfam" id="PF25005"/>
    </source>
</evidence>
<dbReference type="Gene3D" id="3.40.5.50">
    <property type="match status" value="1"/>
</dbReference>
<feature type="domain" description="GINS subunit" evidence="8">
    <location>
        <begin position="75"/>
        <end position="178"/>
    </location>
</feature>
<keyword evidence="4 7" id="KW-0235">DNA replication</keyword>
<sequence length="186" mass="21040">MALPKQLQAGLTPDELTFLAEEDAVDIVPLFSMSRVRLLSGVYGPFTPPARSRVPLWLALSLKRKRKCRIVPPAWLSVESLTAVIKDEREDGEGFEPLPRRFYEISKVLLDVAADDLTEPGQLRSLLKDLREMRQGKIRIGLQSEGVMRSNYLQVTNLTPMELCELKPFLTKAMGMMQGLERDPDE</sequence>
<dbReference type="GO" id="GO:0000727">
    <property type="term" value="P:double-strand break repair via break-induced replication"/>
    <property type="evidence" value="ECO:0007669"/>
    <property type="project" value="TreeGrafter"/>
</dbReference>
<proteinExistence type="inferred from homology"/>
<dbReference type="EMBL" id="KQ087212">
    <property type="protein sequence ID" value="KLT41866.1"/>
    <property type="molecule type" value="Genomic_DNA"/>
</dbReference>
<dbReference type="SUPFAM" id="SSF160059">
    <property type="entry name" value="PriA/YqbF domain"/>
    <property type="match status" value="1"/>
</dbReference>
<dbReference type="PANTHER" id="PTHR12772">
    <property type="entry name" value="DNA REPLICATION COMPLEX GINS PROTEIN PSF2"/>
    <property type="match status" value="1"/>
</dbReference>
<dbReference type="FunFam" id="1.20.58.1020:FF:000001">
    <property type="entry name" value="DNA replication complex GINS protein PSF2"/>
    <property type="match status" value="1"/>
</dbReference>
<accession>A0A0J0XL97</accession>
<gene>
    <name evidence="10" type="ORF">CC85DRAFT_286105</name>
</gene>